<comment type="subcellular location">
    <subcellularLocation>
        <location evidence="1">Cytoplasm</location>
    </subcellularLocation>
</comment>
<dbReference type="AlphaFoldDB" id="A0AA36CLY3"/>
<keyword evidence="4" id="KW-0808">Transferase</keyword>
<proteinExistence type="predicted"/>
<evidence type="ECO:0000313" key="5">
    <source>
        <dbReference type="EMBL" id="CAJ0571524.1"/>
    </source>
</evidence>
<name>A0AA36CLY3_9BILA</name>
<dbReference type="EMBL" id="CATQJA010002568">
    <property type="protein sequence ID" value="CAJ0571524.1"/>
    <property type="molecule type" value="Genomic_DNA"/>
</dbReference>
<dbReference type="Proteomes" id="UP001177023">
    <property type="component" value="Unassembled WGS sequence"/>
</dbReference>
<evidence type="ECO:0000256" key="4">
    <source>
        <dbReference type="ARBA" id="ARBA00022679"/>
    </source>
</evidence>
<evidence type="ECO:0008006" key="7">
    <source>
        <dbReference type="Google" id="ProtNLM"/>
    </source>
</evidence>
<dbReference type="Pfam" id="PF10237">
    <property type="entry name" value="N6-adenineMlase"/>
    <property type="match status" value="1"/>
</dbReference>
<gene>
    <name evidence="5" type="ORF">MSPICULIGERA_LOCUS9928</name>
</gene>
<comment type="caution">
    <text evidence="5">The sequence shown here is derived from an EMBL/GenBank/DDBJ whole genome shotgun (WGS) entry which is preliminary data.</text>
</comment>
<accession>A0AA36CLY3</accession>
<evidence type="ECO:0000256" key="3">
    <source>
        <dbReference type="ARBA" id="ARBA00022603"/>
    </source>
</evidence>
<keyword evidence="2" id="KW-0963">Cytoplasm</keyword>
<protein>
    <recommendedName>
        <fullName evidence="7">Protein-lysine N-methyltransferase</fullName>
    </recommendedName>
</protein>
<evidence type="ECO:0000313" key="6">
    <source>
        <dbReference type="Proteomes" id="UP001177023"/>
    </source>
</evidence>
<dbReference type="GO" id="GO:0005737">
    <property type="term" value="C:cytoplasm"/>
    <property type="evidence" value="ECO:0007669"/>
    <property type="project" value="UniProtKB-SubCell"/>
</dbReference>
<organism evidence="5 6">
    <name type="scientific">Mesorhabditis spiculigera</name>
    <dbReference type="NCBI Taxonomy" id="96644"/>
    <lineage>
        <taxon>Eukaryota</taxon>
        <taxon>Metazoa</taxon>
        <taxon>Ecdysozoa</taxon>
        <taxon>Nematoda</taxon>
        <taxon>Chromadorea</taxon>
        <taxon>Rhabditida</taxon>
        <taxon>Rhabditina</taxon>
        <taxon>Rhabditomorpha</taxon>
        <taxon>Rhabditoidea</taxon>
        <taxon>Rhabditidae</taxon>
        <taxon>Mesorhabditinae</taxon>
        <taxon>Mesorhabditis</taxon>
    </lineage>
</organism>
<dbReference type="InterPro" id="IPR002052">
    <property type="entry name" value="DNA_methylase_N6_adenine_CS"/>
</dbReference>
<dbReference type="GO" id="GO:0032259">
    <property type="term" value="P:methylation"/>
    <property type="evidence" value="ECO:0007669"/>
    <property type="project" value="UniProtKB-KW"/>
</dbReference>
<dbReference type="GO" id="GO:0003676">
    <property type="term" value="F:nucleic acid binding"/>
    <property type="evidence" value="ECO:0007669"/>
    <property type="project" value="InterPro"/>
</dbReference>
<feature type="non-terminal residue" evidence="5">
    <location>
        <position position="1"/>
    </location>
</feature>
<evidence type="ECO:0000256" key="1">
    <source>
        <dbReference type="ARBA" id="ARBA00004496"/>
    </source>
</evidence>
<dbReference type="InterPro" id="IPR041370">
    <property type="entry name" value="Mlase_EEF1AKMT1/ZCCHC4"/>
</dbReference>
<dbReference type="InterPro" id="IPR019369">
    <property type="entry name" value="Efm5/EEF1AKMT1"/>
</dbReference>
<sequence length="188" mass="21644">MDSDDDIPTLPEDTLQLIAQFRQEQKRQEEAEQTGAGEISENWQLSQFWYTPETARALCQEATKALLEARGGGNVAVISAPTLLQYFGDVEAVKEKKINLRLFEYDDRFRIKYPDEYINFDYRSPLLLPEDLRNTFDLVIADPPFLSDECLVKTCQSVRLLGKQDVKIIFYRTASELPTDRLPSSTRQ</sequence>
<dbReference type="PANTHER" id="PTHR13200">
    <property type="entry name" value="EEF1A LYSINE METHYLTRANSFERASE 1"/>
    <property type="match status" value="1"/>
</dbReference>
<evidence type="ECO:0000256" key="2">
    <source>
        <dbReference type="ARBA" id="ARBA00022490"/>
    </source>
</evidence>
<reference evidence="5" key="1">
    <citation type="submission" date="2023-06" db="EMBL/GenBank/DDBJ databases">
        <authorList>
            <person name="Delattre M."/>
        </authorList>
    </citation>
    <scope>NUCLEOTIDE SEQUENCE</scope>
    <source>
        <strain evidence="5">AF72</strain>
    </source>
</reference>
<keyword evidence="3" id="KW-0489">Methyltransferase</keyword>
<dbReference type="PROSITE" id="PS00092">
    <property type="entry name" value="N6_MTASE"/>
    <property type="match status" value="1"/>
</dbReference>
<keyword evidence="6" id="KW-1185">Reference proteome</keyword>
<dbReference type="GO" id="GO:0016279">
    <property type="term" value="F:protein-lysine N-methyltransferase activity"/>
    <property type="evidence" value="ECO:0007669"/>
    <property type="project" value="InterPro"/>
</dbReference>
<dbReference type="PANTHER" id="PTHR13200:SF0">
    <property type="entry name" value="EEF1A LYSINE METHYLTRANSFERASE 1"/>
    <property type="match status" value="1"/>
</dbReference>